<dbReference type="EMBL" id="HBIR01021923">
    <property type="protein sequence ID" value="CAE0548241.1"/>
    <property type="molecule type" value="Transcribed_RNA"/>
</dbReference>
<accession>A0A7S3WBH0</accession>
<dbReference type="AlphaFoldDB" id="A0A7S3WBH0"/>
<evidence type="ECO:0000313" key="2">
    <source>
        <dbReference type="EMBL" id="CAE0548241.1"/>
    </source>
</evidence>
<dbReference type="CDD" id="cd02440">
    <property type="entry name" value="AdoMet_MTases"/>
    <property type="match status" value="1"/>
</dbReference>
<dbReference type="NCBIfam" id="TIGR01444">
    <property type="entry name" value="fkbM_fam"/>
    <property type="match status" value="1"/>
</dbReference>
<dbReference type="PANTHER" id="PTHR34203:SF13">
    <property type="entry name" value="EXPRESSED PROTEIN"/>
    <property type="match status" value="1"/>
</dbReference>
<organism evidence="2">
    <name type="scientific">Emiliania huxleyi</name>
    <name type="common">Coccolithophore</name>
    <name type="synonym">Pontosphaera huxleyi</name>
    <dbReference type="NCBI Taxonomy" id="2903"/>
    <lineage>
        <taxon>Eukaryota</taxon>
        <taxon>Haptista</taxon>
        <taxon>Haptophyta</taxon>
        <taxon>Prymnesiophyceae</taxon>
        <taxon>Isochrysidales</taxon>
        <taxon>Noelaerhabdaceae</taxon>
        <taxon>Emiliania</taxon>
    </lineage>
</organism>
<protein>
    <recommendedName>
        <fullName evidence="1">Methyltransferase FkbM domain-containing protein</fullName>
    </recommendedName>
</protein>
<dbReference type="InterPro" id="IPR029063">
    <property type="entry name" value="SAM-dependent_MTases_sf"/>
</dbReference>
<sequence>MAVPVACGPLADGSLTVPGIQPSPDFAPYAMDVVAKKDGVSSAIASKKMWDERKTKMLADEFPRLHAQNGRKPILLDIGANLGWFTLLAAASGHARVIAVEASSSNAAKLERSLCLNGGNFTKHVKLHKVGVGATTAECALVARRNNIASPAVVCGESDPAAFMNKWGASRRFTDYVVTGTMHMTRIDDLVTSRVDVIKIDVEGHELEVAKGWSALFDRSPPSLVLTEYVPSLIAKTSNTTQPLDYLRFFLQRGYAIEGSAGDSIATTEAQLVRWSPRWMNDLVMRRARARVPQ</sequence>
<dbReference type="PANTHER" id="PTHR34203">
    <property type="entry name" value="METHYLTRANSFERASE, FKBM FAMILY PROTEIN"/>
    <property type="match status" value="1"/>
</dbReference>
<dbReference type="SUPFAM" id="SSF53335">
    <property type="entry name" value="S-adenosyl-L-methionine-dependent methyltransferases"/>
    <property type="match status" value="1"/>
</dbReference>
<dbReference type="Gene3D" id="3.40.50.150">
    <property type="entry name" value="Vaccinia Virus protein VP39"/>
    <property type="match status" value="1"/>
</dbReference>
<feature type="domain" description="Methyltransferase FkbM" evidence="1">
    <location>
        <begin position="77"/>
        <end position="255"/>
    </location>
</feature>
<dbReference type="Pfam" id="PF05050">
    <property type="entry name" value="Methyltransf_21"/>
    <property type="match status" value="1"/>
</dbReference>
<evidence type="ECO:0000259" key="1">
    <source>
        <dbReference type="Pfam" id="PF05050"/>
    </source>
</evidence>
<dbReference type="InterPro" id="IPR052514">
    <property type="entry name" value="SAM-dependent_MTase"/>
</dbReference>
<name>A0A7S3WBH0_EMIHU</name>
<dbReference type="InterPro" id="IPR006342">
    <property type="entry name" value="FkbM_mtfrase"/>
</dbReference>
<reference evidence="2" key="1">
    <citation type="submission" date="2021-01" db="EMBL/GenBank/DDBJ databases">
        <authorList>
            <person name="Corre E."/>
            <person name="Pelletier E."/>
            <person name="Niang G."/>
            <person name="Scheremetjew M."/>
            <person name="Finn R."/>
            <person name="Kale V."/>
            <person name="Holt S."/>
            <person name="Cochrane G."/>
            <person name="Meng A."/>
            <person name="Brown T."/>
            <person name="Cohen L."/>
        </authorList>
    </citation>
    <scope>NUCLEOTIDE SEQUENCE</scope>
    <source>
        <strain evidence="2">379</strain>
    </source>
</reference>
<proteinExistence type="predicted"/>
<gene>
    <name evidence="2" type="ORF">EHUX00137_LOCUS16715</name>
</gene>